<dbReference type="Proteomes" id="UP000265566">
    <property type="component" value="Chromosome 2"/>
</dbReference>
<feature type="compositionally biased region" description="Polar residues" evidence="2">
    <location>
        <begin position="59"/>
        <end position="69"/>
    </location>
</feature>
<dbReference type="PANTHER" id="PTHR33155">
    <property type="entry name" value="FANTASTIC FOUR-LIKE PROTEIN (DUF3049)"/>
    <property type="match status" value="1"/>
</dbReference>
<accession>A0A396JE13</accession>
<comment type="similarity">
    <text evidence="1">Belongs to the fantastic four family.</text>
</comment>
<organism evidence="4">
    <name type="scientific">Medicago truncatula</name>
    <name type="common">Barrel medic</name>
    <name type="synonym">Medicago tribuloides</name>
    <dbReference type="NCBI Taxonomy" id="3880"/>
    <lineage>
        <taxon>Eukaryota</taxon>
        <taxon>Viridiplantae</taxon>
        <taxon>Streptophyta</taxon>
        <taxon>Embryophyta</taxon>
        <taxon>Tracheophyta</taxon>
        <taxon>Spermatophyta</taxon>
        <taxon>Magnoliopsida</taxon>
        <taxon>eudicotyledons</taxon>
        <taxon>Gunneridae</taxon>
        <taxon>Pentapetalae</taxon>
        <taxon>rosids</taxon>
        <taxon>fabids</taxon>
        <taxon>Fabales</taxon>
        <taxon>Fabaceae</taxon>
        <taxon>Papilionoideae</taxon>
        <taxon>50 kb inversion clade</taxon>
        <taxon>NPAAA clade</taxon>
        <taxon>Hologalegina</taxon>
        <taxon>IRL clade</taxon>
        <taxon>Trifolieae</taxon>
        <taxon>Medicago</taxon>
    </lineage>
</organism>
<dbReference type="Gramene" id="rna11731">
    <property type="protein sequence ID" value="RHN75512.1"/>
    <property type="gene ID" value="gene11731"/>
</dbReference>
<feature type="domain" description="FAF" evidence="3">
    <location>
        <begin position="95"/>
        <end position="148"/>
    </location>
</feature>
<name>A0A396JE13_MEDTR</name>
<dbReference type="PANTHER" id="PTHR33155:SF3">
    <property type="entry name" value="PROTEIN FAF-LIKE, CHLOROPLASTIC"/>
    <property type="match status" value="1"/>
</dbReference>
<protein>
    <submittedName>
        <fullName evidence="4">Putative The fantastic four family protein</fullName>
    </submittedName>
</protein>
<gene>
    <name evidence="4" type="ORF">MtrunA17_Chr2g0322041</name>
</gene>
<dbReference type="EMBL" id="PSQE01000002">
    <property type="protein sequence ID" value="RHN75512.1"/>
    <property type="molecule type" value="Genomic_DNA"/>
</dbReference>
<evidence type="ECO:0000256" key="1">
    <source>
        <dbReference type="ARBA" id="ARBA00008690"/>
    </source>
</evidence>
<dbReference type="Pfam" id="PF11250">
    <property type="entry name" value="FAF"/>
    <property type="match status" value="1"/>
</dbReference>
<dbReference type="InterPro" id="IPR021410">
    <property type="entry name" value="FAF"/>
</dbReference>
<dbReference type="AlphaFoldDB" id="A0A396JE13"/>
<evidence type="ECO:0000256" key="2">
    <source>
        <dbReference type="SAM" id="MobiDB-lite"/>
    </source>
</evidence>
<comment type="caution">
    <text evidence="4">The sequence shown here is derived from an EMBL/GenBank/DDBJ whole genome shotgun (WGS) entry which is preliminary data.</text>
</comment>
<feature type="region of interest" description="Disordered" evidence="2">
    <location>
        <begin position="59"/>
        <end position="81"/>
    </location>
</feature>
<evidence type="ECO:0000259" key="3">
    <source>
        <dbReference type="Pfam" id="PF11250"/>
    </source>
</evidence>
<dbReference type="OrthoDB" id="1303570at2759"/>
<proteinExistence type="inferred from homology"/>
<reference evidence="4" key="1">
    <citation type="journal article" date="2018" name="Nat. Plants">
        <title>Whole-genome landscape of Medicago truncatula symbiotic genes.</title>
        <authorList>
            <person name="Pecrix Y."/>
            <person name="Gamas P."/>
            <person name="Carrere S."/>
        </authorList>
    </citation>
    <scope>NUCLEOTIDE SEQUENCE</scope>
    <source>
        <tissue evidence="4">Leaves</tissue>
    </source>
</reference>
<dbReference type="InterPro" id="IPR046431">
    <property type="entry name" value="FAF_dom"/>
</dbReference>
<sequence length="312" mass="35660">MVMQVTSELDIWSSILNQKNKDEASQSKTPPYIHPLVKNSNNYLSAKSLEICTESLGSETGSDGFSSYTSSEDNNSNDDENLKEKVDMVKKIRCFPPPLPSLFSQSQPLQMTPQRDNGRLFLFLQVVSVPSHNNFFTKRQNGRLVLSFNNDEEEIDDEFEEDESVIEKTHMLSSEITNISNLELAVNKSIWLVNKRPKCSKFNQVFNFEDVKVVQHGSLPMINGYEYYWRNKATRNFAPSDQQNSISNKVVNVVSGNMNINQLASNEASQDSQQLFVLRGVNKDYLVHSLKFCKDSRTTRSFMFWDQCCIAT</sequence>
<evidence type="ECO:0000313" key="4">
    <source>
        <dbReference type="EMBL" id="RHN75512.1"/>
    </source>
</evidence>